<comment type="subcellular location">
    <subcellularLocation>
        <location evidence="1">Cell outer membrane</location>
    </subcellularLocation>
</comment>
<reference evidence="8" key="1">
    <citation type="submission" date="2020-10" db="EMBL/GenBank/DDBJ databases">
        <title>Phylogeny of dyella-like bacteria.</title>
        <authorList>
            <person name="Fu J."/>
        </authorList>
    </citation>
    <scope>NUCLEOTIDE SEQUENCE</scope>
    <source>
        <strain evidence="8">DHON07</strain>
    </source>
</reference>
<feature type="coiled-coil region" evidence="5">
    <location>
        <begin position="35"/>
        <end position="62"/>
    </location>
</feature>
<dbReference type="Gene3D" id="3.30.1330.60">
    <property type="entry name" value="OmpA-like domain"/>
    <property type="match status" value="1"/>
</dbReference>
<organism evidence="8 9">
    <name type="scientific">Dyella mobilis</name>
    <dbReference type="NCBI Taxonomy" id="1849582"/>
    <lineage>
        <taxon>Bacteria</taxon>
        <taxon>Pseudomonadati</taxon>
        <taxon>Pseudomonadota</taxon>
        <taxon>Gammaproteobacteria</taxon>
        <taxon>Lysobacterales</taxon>
        <taxon>Rhodanobacteraceae</taxon>
        <taxon>Dyella</taxon>
    </lineage>
</organism>
<proteinExistence type="predicted"/>
<evidence type="ECO:0000313" key="9">
    <source>
        <dbReference type="Proteomes" id="UP001430193"/>
    </source>
</evidence>
<dbReference type="PRINTS" id="PR01021">
    <property type="entry name" value="OMPADOMAIN"/>
</dbReference>
<evidence type="ECO:0000256" key="2">
    <source>
        <dbReference type="ARBA" id="ARBA00023136"/>
    </source>
</evidence>
<gene>
    <name evidence="8" type="ORF">ISS99_05235</name>
</gene>
<dbReference type="Proteomes" id="UP001430193">
    <property type="component" value="Unassembled WGS sequence"/>
</dbReference>
<feature type="compositionally biased region" description="Pro residues" evidence="6">
    <location>
        <begin position="200"/>
        <end position="215"/>
    </location>
</feature>
<sequence length="215" mass="23748">MRSYQCLAYVSLAALSIGLSGCQGYVKKADFDAAITDLRTNQQRQQQEIDSLTQQMQQKFAQYDAKIAEMDGRIRVDTASHFAFNDATLRDQDKPLLDDFAKIMLKSYPQAVITVEGFTDSAGGSAYNMRLGRKRADAVRDYLVNNDGMQADQIHTVSYGKAANRQVVKGKSGDEGEPNRRVSLVVDFAGPQSQAQQQPQPQPQLQPQSPPQAQG</sequence>
<name>A0ABS2KCL4_9GAMM</name>
<keyword evidence="5" id="KW-0175">Coiled coil</keyword>
<dbReference type="PANTHER" id="PTHR30329:SF21">
    <property type="entry name" value="LIPOPROTEIN YIAD-RELATED"/>
    <property type="match status" value="1"/>
</dbReference>
<keyword evidence="2 4" id="KW-0472">Membrane</keyword>
<accession>A0ABS2KCL4</accession>
<dbReference type="PROSITE" id="PS51123">
    <property type="entry name" value="OMPA_2"/>
    <property type="match status" value="1"/>
</dbReference>
<dbReference type="SUPFAM" id="SSF103088">
    <property type="entry name" value="OmpA-like"/>
    <property type="match status" value="1"/>
</dbReference>
<feature type="domain" description="OmpA-like" evidence="7">
    <location>
        <begin position="69"/>
        <end position="190"/>
    </location>
</feature>
<protein>
    <submittedName>
        <fullName evidence="8">OmpA family protein</fullName>
    </submittedName>
</protein>
<dbReference type="InterPro" id="IPR036737">
    <property type="entry name" value="OmpA-like_sf"/>
</dbReference>
<dbReference type="InterPro" id="IPR006665">
    <property type="entry name" value="OmpA-like"/>
</dbReference>
<dbReference type="CDD" id="cd07185">
    <property type="entry name" value="OmpA_C-like"/>
    <property type="match status" value="1"/>
</dbReference>
<evidence type="ECO:0000256" key="1">
    <source>
        <dbReference type="ARBA" id="ARBA00004442"/>
    </source>
</evidence>
<evidence type="ECO:0000313" key="8">
    <source>
        <dbReference type="EMBL" id="MBM7128921.1"/>
    </source>
</evidence>
<dbReference type="Pfam" id="PF00691">
    <property type="entry name" value="OmpA"/>
    <property type="match status" value="1"/>
</dbReference>
<dbReference type="PANTHER" id="PTHR30329">
    <property type="entry name" value="STATOR ELEMENT OF FLAGELLAR MOTOR COMPLEX"/>
    <property type="match status" value="1"/>
</dbReference>
<keyword evidence="9" id="KW-1185">Reference proteome</keyword>
<dbReference type="InterPro" id="IPR050330">
    <property type="entry name" value="Bact_OuterMem_StrucFunc"/>
</dbReference>
<evidence type="ECO:0000256" key="6">
    <source>
        <dbReference type="SAM" id="MobiDB-lite"/>
    </source>
</evidence>
<dbReference type="InterPro" id="IPR006664">
    <property type="entry name" value="OMP_bac"/>
</dbReference>
<evidence type="ECO:0000256" key="5">
    <source>
        <dbReference type="SAM" id="Coils"/>
    </source>
</evidence>
<evidence type="ECO:0000256" key="4">
    <source>
        <dbReference type="PROSITE-ProRule" id="PRU00473"/>
    </source>
</evidence>
<dbReference type="PROSITE" id="PS51257">
    <property type="entry name" value="PROKAR_LIPOPROTEIN"/>
    <property type="match status" value="1"/>
</dbReference>
<dbReference type="EMBL" id="JADIKF010000036">
    <property type="protein sequence ID" value="MBM7128921.1"/>
    <property type="molecule type" value="Genomic_DNA"/>
</dbReference>
<evidence type="ECO:0000256" key="3">
    <source>
        <dbReference type="ARBA" id="ARBA00023237"/>
    </source>
</evidence>
<comment type="caution">
    <text evidence="8">The sequence shown here is derived from an EMBL/GenBank/DDBJ whole genome shotgun (WGS) entry which is preliminary data.</text>
</comment>
<evidence type="ECO:0000259" key="7">
    <source>
        <dbReference type="PROSITE" id="PS51123"/>
    </source>
</evidence>
<feature type="region of interest" description="Disordered" evidence="6">
    <location>
        <begin position="188"/>
        <end position="215"/>
    </location>
</feature>
<keyword evidence="3" id="KW-0998">Cell outer membrane</keyword>
<dbReference type="RefSeq" id="WP_204630543.1">
    <property type="nucleotide sequence ID" value="NZ_BSOC01000007.1"/>
</dbReference>